<gene>
    <name evidence="1" type="ORF">SSA02_02900</name>
</gene>
<dbReference type="RefSeq" id="WP_147092137.1">
    <property type="nucleotide sequence ID" value="NZ_BJVC01000001.1"/>
</dbReference>
<protein>
    <submittedName>
        <fullName evidence="1">Uncharacterized protein</fullName>
    </submittedName>
</protein>
<name>A0A511BLA3_9PROT</name>
<reference evidence="1 2" key="1">
    <citation type="submission" date="2019-07" db="EMBL/GenBank/DDBJ databases">
        <title>Whole genome shotgun sequence of Swaminathania salitolerans NBRC 104436.</title>
        <authorList>
            <person name="Hosoyama A."/>
            <person name="Uohara A."/>
            <person name="Ohji S."/>
            <person name="Ichikawa N."/>
        </authorList>
    </citation>
    <scope>NUCLEOTIDE SEQUENCE [LARGE SCALE GENOMIC DNA]</scope>
    <source>
        <strain evidence="1 2">NBRC 104436</strain>
    </source>
</reference>
<comment type="caution">
    <text evidence="1">The sequence shown here is derived from an EMBL/GenBank/DDBJ whole genome shotgun (WGS) entry which is preliminary data.</text>
</comment>
<dbReference type="OrthoDB" id="7221911at2"/>
<accession>A0A511BLA3</accession>
<organism evidence="1 2">
    <name type="scientific">Swaminathania salitolerans</name>
    <dbReference type="NCBI Taxonomy" id="182838"/>
    <lineage>
        <taxon>Bacteria</taxon>
        <taxon>Pseudomonadati</taxon>
        <taxon>Pseudomonadota</taxon>
        <taxon>Alphaproteobacteria</taxon>
        <taxon>Acetobacterales</taxon>
        <taxon>Acetobacteraceae</taxon>
        <taxon>Swaminathania</taxon>
    </lineage>
</organism>
<keyword evidence="2" id="KW-1185">Reference proteome</keyword>
<proteinExistence type="predicted"/>
<dbReference type="AlphaFoldDB" id="A0A511BLA3"/>
<evidence type="ECO:0000313" key="1">
    <source>
        <dbReference type="EMBL" id="GEL01127.1"/>
    </source>
</evidence>
<dbReference type="Proteomes" id="UP000321405">
    <property type="component" value="Unassembled WGS sequence"/>
</dbReference>
<evidence type="ECO:0000313" key="2">
    <source>
        <dbReference type="Proteomes" id="UP000321405"/>
    </source>
</evidence>
<sequence>MFAIESWPAPGTARGPRVRASGLNGAIADLTRLDLDMVVWARRVPAHWSEAMRDARLPDDIVVGTGTIAQMKERIDATHDSLSGQPHYPGFLLEDVKHTMALLAALAGANRVTMRLSRCATEHRLRLRAGMTVFCLYGEGAAYWNSGVPSGEASLTAFAPFGLAFMPGQASDPVAIALTARAQAWYLLIETH</sequence>
<dbReference type="EMBL" id="BJVC01000001">
    <property type="protein sequence ID" value="GEL01127.1"/>
    <property type="molecule type" value="Genomic_DNA"/>
</dbReference>